<proteinExistence type="inferred from homology"/>
<comment type="caution">
    <text evidence="7">The sequence shown here is derived from an EMBL/GenBank/DDBJ whole genome shotgun (WGS) entry which is preliminary data.</text>
</comment>
<feature type="transmembrane region" description="Helical" evidence="6">
    <location>
        <begin position="400"/>
        <end position="421"/>
    </location>
</feature>
<feature type="transmembrane region" description="Helical" evidence="6">
    <location>
        <begin position="199"/>
        <end position="220"/>
    </location>
</feature>
<feature type="transmembrane region" description="Helical" evidence="6">
    <location>
        <begin position="102"/>
        <end position="125"/>
    </location>
</feature>
<evidence type="ECO:0000313" key="7">
    <source>
        <dbReference type="EMBL" id="KAK7237638.1"/>
    </source>
</evidence>
<comment type="similarity">
    <text evidence="2">Belongs to the major facilitator superfamily. Proton-dependent oligopeptide transporter (POT/PTR) (TC 2.A.17) family.</text>
</comment>
<organism evidence="7 8">
    <name type="scientific">Aureococcus anophagefferens</name>
    <name type="common">Harmful bloom alga</name>
    <dbReference type="NCBI Taxonomy" id="44056"/>
    <lineage>
        <taxon>Eukaryota</taxon>
        <taxon>Sar</taxon>
        <taxon>Stramenopiles</taxon>
        <taxon>Ochrophyta</taxon>
        <taxon>Pelagophyceae</taxon>
        <taxon>Pelagomonadales</taxon>
        <taxon>Pelagomonadaceae</taxon>
        <taxon>Aureococcus</taxon>
    </lineage>
</organism>
<feature type="transmembrane region" description="Helical" evidence="6">
    <location>
        <begin position="73"/>
        <end position="95"/>
    </location>
</feature>
<evidence type="ECO:0000256" key="3">
    <source>
        <dbReference type="ARBA" id="ARBA00022692"/>
    </source>
</evidence>
<keyword evidence="3 6" id="KW-0812">Transmembrane</keyword>
<name>A0ABR1FT46_AURAN</name>
<evidence type="ECO:0000256" key="1">
    <source>
        <dbReference type="ARBA" id="ARBA00004141"/>
    </source>
</evidence>
<evidence type="ECO:0000313" key="8">
    <source>
        <dbReference type="Proteomes" id="UP001363151"/>
    </source>
</evidence>
<evidence type="ECO:0000256" key="5">
    <source>
        <dbReference type="ARBA" id="ARBA00023136"/>
    </source>
</evidence>
<dbReference type="PANTHER" id="PTHR11654">
    <property type="entry name" value="OLIGOPEPTIDE TRANSPORTER-RELATED"/>
    <property type="match status" value="1"/>
</dbReference>
<evidence type="ECO:0000256" key="6">
    <source>
        <dbReference type="SAM" id="Phobius"/>
    </source>
</evidence>
<feature type="transmembrane region" description="Helical" evidence="6">
    <location>
        <begin position="131"/>
        <end position="149"/>
    </location>
</feature>
<feature type="transmembrane region" description="Helical" evidence="6">
    <location>
        <begin position="49"/>
        <end position="67"/>
    </location>
</feature>
<dbReference type="Proteomes" id="UP001363151">
    <property type="component" value="Unassembled WGS sequence"/>
</dbReference>
<reference evidence="7 8" key="1">
    <citation type="submission" date="2024-03" db="EMBL/GenBank/DDBJ databases">
        <title>Aureococcus anophagefferens CCMP1851 and Kratosvirus quantuckense: Draft genome of a second virus-susceptible host strain in the model system.</title>
        <authorList>
            <person name="Chase E."/>
            <person name="Truchon A.R."/>
            <person name="Schepens W."/>
            <person name="Wilhelm S.W."/>
        </authorList>
    </citation>
    <scope>NUCLEOTIDE SEQUENCE [LARGE SCALE GENOMIC DNA]</scope>
    <source>
        <strain evidence="7 8">CCMP1851</strain>
    </source>
</reference>
<feature type="transmembrane region" description="Helical" evidence="6">
    <location>
        <begin position="170"/>
        <end position="193"/>
    </location>
</feature>
<feature type="transmembrane region" description="Helical" evidence="6">
    <location>
        <begin position="368"/>
        <end position="388"/>
    </location>
</feature>
<keyword evidence="5 6" id="KW-0472">Membrane</keyword>
<feature type="transmembrane region" description="Helical" evidence="6">
    <location>
        <begin position="427"/>
        <end position="448"/>
    </location>
</feature>
<feature type="transmembrane region" description="Helical" evidence="6">
    <location>
        <begin position="335"/>
        <end position="356"/>
    </location>
</feature>
<evidence type="ECO:0000256" key="4">
    <source>
        <dbReference type="ARBA" id="ARBA00022989"/>
    </source>
</evidence>
<keyword evidence="8" id="KW-1185">Reference proteome</keyword>
<comment type="subcellular location">
    <subcellularLocation>
        <location evidence="1">Membrane</location>
        <topology evidence="1">Multi-pass membrane protein</topology>
    </subcellularLocation>
</comment>
<accession>A0ABR1FT46</accession>
<evidence type="ECO:0000256" key="2">
    <source>
        <dbReference type="ARBA" id="ARBA00005982"/>
    </source>
</evidence>
<dbReference type="EMBL" id="JBBJCI010000248">
    <property type="protein sequence ID" value="KAK7237638.1"/>
    <property type="molecule type" value="Genomic_DNA"/>
</dbReference>
<dbReference type="InterPro" id="IPR036259">
    <property type="entry name" value="MFS_trans_sf"/>
</dbReference>
<dbReference type="InterPro" id="IPR000109">
    <property type="entry name" value="POT_fam"/>
</dbReference>
<keyword evidence="4 6" id="KW-1133">Transmembrane helix</keyword>
<protein>
    <submittedName>
        <fullName evidence="7">Proton-dependent oligopeptide transporter</fullName>
    </submittedName>
</protein>
<dbReference type="Pfam" id="PF00854">
    <property type="entry name" value="PTR2"/>
    <property type="match status" value="2"/>
</dbReference>
<dbReference type="Gene3D" id="1.20.1250.20">
    <property type="entry name" value="MFS general substrate transporter like domains"/>
    <property type="match status" value="2"/>
</dbReference>
<dbReference type="SUPFAM" id="SSF103473">
    <property type="entry name" value="MFS general substrate transporter"/>
    <property type="match status" value="2"/>
</dbReference>
<sequence length="490" mass="51936">MRARLAKRPPALAERSYDPKRKKMMLERLLPGAPSTVWKIIAMEGMERFAYYGFRAILTLFFVRRLGMAESTAVSYFAFTSALAYASPLLGAWLADERWGRFATIAALGAVYCCGMVVLVAAAAATSTAGALGALALVGLGTGGIKPCVSSFGADQISTADGGDDDAVRGYFSVFYASINVGSVLSFVVTPVVRSSFGYAAAFSVPAALLALALAVFASARKDYVVVPPKADGSVLFALTRALSSAPSDDPDVAALRSSFSVLAMLPVFWMLYDQQGSVWVVQASEMGTFGGRIQPEQLGVVNPVLILVLLPLFERSLYPALAAARVPIRPPHRMVAGMVVAALSFVVAAGVDLALQRGHELNILWQLPQIFLITVAEILVSITGLEFSYTQAPRELRASVSAIFLLTTSVGDVMGGVLYAAAGERISRPTILGLCAVAMLANALAFVRVARRHFAAPGDVRLRRAESDNLEMLPTVNALLGDDEEAAGA</sequence>
<gene>
    <name evidence="7" type="ORF">SO694_00098064</name>
</gene>